<accession>A0A5N0UX17</accession>
<dbReference type="EMBL" id="VMNW02000072">
    <property type="protein sequence ID" value="KAA9153773.1"/>
    <property type="molecule type" value="Genomic_DNA"/>
</dbReference>
<evidence type="ECO:0000313" key="1">
    <source>
        <dbReference type="EMBL" id="KAA9153773.1"/>
    </source>
</evidence>
<name>A0A5N0UX17_9PSEU</name>
<dbReference type="Proteomes" id="UP000319769">
    <property type="component" value="Unassembled WGS sequence"/>
</dbReference>
<dbReference type="AlphaFoldDB" id="A0A5N0UX17"/>
<reference evidence="1" key="1">
    <citation type="submission" date="2019-09" db="EMBL/GenBank/DDBJ databases">
        <authorList>
            <person name="Teo W.F.A."/>
            <person name="Duangmal K."/>
        </authorList>
    </citation>
    <scope>NUCLEOTIDE SEQUENCE [LARGE SCALE GENOMIC DNA]</scope>
    <source>
        <strain evidence="1">K81G1</strain>
    </source>
</reference>
<dbReference type="SUPFAM" id="SSF140459">
    <property type="entry name" value="PE/PPE dimer-like"/>
    <property type="match status" value="1"/>
</dbReference>
<evidence type="ECO:0000313" key="2">
    <source>
        <dbReference type="Proteomes" id="UP000319769"/>
    </source>
</evidence>
<organism evidence="1 2">
    <name type="scientific">Amycolatopsis acidicola</name>
    <dbReference type="NCBI Taxonomy" id="2596893"/>
    <lineage>
        <taxon>Bacteria</taxon>
        <taxon>Bacillati</taxon>
        <taxon>Actinomycetota</taxon>
        <taxon>Actinomycetes</taxon>
        <taxon>Pseudonocardiales</taxon>
        <taxon>Pseudonocardiaceae</taxon>
        <taxon>Amycolatopsis</taxon>
    </lineage>
</organism>
<gene>
    <name evidence="1" type="ORF">FPZ12_033535</name>
</gene>
<keyword evidence="2" id="KW-1185">Reference proteome</keyword>
<comment type="caution">
    <text evidence="1">The sequence shown here is derived from an EMBL/GenBank/DDBJ whole genome shotgun (WGS) entry which is preliminary data.</text>
</comment>
<dbReference type="OrthoDB" id="3664672at2"/>
<sequence>MTEQQVPEPVRRYESYTHEAMAAEVAAGNDPAAAGEIGEQWAGLGTRLRETMQALGAISGQSLESWQGPAGDAVRATLGKAASWSEQATEVSLALSDAVNQQAGIAARARAEMPPPVPYDPVSMIRQAAQGSLLDRIGLSDAMAARREESEAARAKAIDVMNARDGALRAAVPSRSFEAPPELA</sequence>
<dbReference type="RefSeq" id="WP_144750740.1">
    <property type="nucleotide sequence ID" value="NZ_VMNW02000072.1"/>
</dbReference>
<dbReference type="InterPro" id="IPR038332">
    <property type="entry name" value="PPE_sf"/>
</dbReference>
<protein>
    <submittedName>
        <fullName evidence="1">PE-PGRS family protein</fullName>
    </submittedName>
</protein>
<dbReference type="Gene3D" id="1.20.1260.20">
    <property type="entry name" value="PPE superfamily"/>
    <property type="match status" value="1"/>
</dbReference>
<proteinExistence type="predicted"/>